<keyword evidence="2" id="KW-0812">Transmembrane</keyword>
<dbReference type="PANTHER" id="PTHR11257">
    <property type="entry name" value="CHEMOSENSORY PROTEIN-RELATED"/>
    <property type="match status" value="1"/>
</dbReference>
<keyword evidence="2" id="KW-0472">Membrane</keyword>
<dbReference type="PANTHER" id="PTHR11257:SF13">
    <property type="entry name" value="GEO07322P1"/>
    <property type="match status" value="1"/>
</dbReference>
<organism evidence="3 4">
    <name type="scientific">Megalurothrips usitatus</name>
    <name type="common">bean blossom thrips</name>
    <dbReference type="NCBI Taxonomy" id="439358"/>
    <lineage>
        <taxon>Eukaryota</taxon>
        <taxon>Metazoa</taxon>
        <taxon>Ecdysozoa</taxon>
        <taxon>Arthropoda</taxon>
        <taxon>Hexapoda</taxon>
        <taxon>Insecta</taxon>
        <taxon>Pterygota</taxon>
        <taxon>Neoptera</taxon>
        <taxon>Paraneoptera</taxon>
        <taxon>Thysanoptera</taxon>
        <taxon>Terebrantia</taxon>
        <taxon>Thripoidea</taxon>
        <taxon>Thripidae</taxon>
        <taxon>Megalurothrips</taxon>
    </lineage>
</organism>
<dbReference type="SUPFAM" id="SSF100910">
    <property type="entry name" value="Chemosensory protein Csp2"/>
    <property type="match status" value="1"/>
</dbReference>
<feature type="region of interest" description="Disordered" evidence="1">
    <location>
        <begin position="1"/>
        <end position="31"/>
    </location>
</feature>
<evidence type="ECO:0008006" key="5">
    <source>
        <dbReference type="Google" id="ProtNLM"/>
    </source>
</evidence>
<keyword evidence="4" id="KW-1185">Reference proteome</keyword>
<gene>
    <name evidence="3" type="ORF">ONE63_007362</name>
</gene>
<evidence type="ECO:0000256" key="2">
    <source>
        <dbReference type="SAM" id="Phobius"/>
    </source>
</evidence>
<comment type="caution">
    <text evidence="3">The sequence shown here is derived from an EMBL/GenBank/DDBJ whole genome shotgun (WGS) entry which is preliminary data.</text>
</comment>
<dbReference type="EMBL" id="JAPTSV010000005">
    <property type="protein sequence ID" value="KAJ1527378.1"/>
    <property type="molecule type" value="Genomic_DNA"/>
</dbReference>
<dbReference type="AlphaFoldDB" id="A0AAV7XU18"/>
<dbReference type="Pfam" id="PF03392">
    <property type="entry name" value="OS-D"/>
    <property type="match status" value="1"/>
</dbReference>
<accession>A0AAV7XU18</accession>
<name>A0AAV7XU18_9NEOP</name>
<feature type="transmembrane region" description="Helical" evidence="2">
    <location>
        <begin position="84"/>
        <end position="105"/>
    </location>
</feature>
<dbReference type="InterPro" id="IPR036682">
    <property type="entry name" value="OS_D_A10/PebIII_sf"/>
</dbReference>
<evidence type="ECO:0000313" key="4">
    <source>
        <dbReference type="Proteomes" id="UP001075354"/>
    </source>
</evidence>
<evidence type="ECO:0000256" key="1">
    <source>
        <dbReference type="SAM" id="MobiDB-lite"/>
    </source>
</evidence>
<dbReference type="InterPro" id="IPR005055">
    <property type="entry name" value="A10/PebIII"/>
</dbReference>
<protein>
    <recommendedName>
        <fullName evidence="5">Ejaculatory bulb-specific protein 3-like</fullName>
    </recommendedName>
</protein>
<dbReference type="Proteomes" id="UP001075354">
    <property type="component" value="Chromosome 5"/>
</dbReference>
<reference evidence="3" key="1">
    <citation type="submission" date="2022-12" db="EMBL/GenBank/DDBJ databases">
        <title>Chromosome-level genome assembly of the bean flower thrips Megalurothrips usitatus.</title>
        <authorList>
            <person name="Ma L."/>
            <person name="Liu Q."/>
            <person name="Li H."/>
            <person name="Cai W."/>
        </authorList>
    </citation>
    <scope>NUCLEOTIDE SEQUENCE</scope>
    <source>
        <strain evidence="3">Cailab_2022a</strain>
    </source>
</reference>
<sequence length="219" mass="24218">MCLCSRGSGQGAAARRRGGCNGHAAGRRRVDTSPARSTRACISFLLFSAGRAGLYFSAELWPVRRHLYTGPGPRSPQSRPDRTAMTKLVLCLLAAAALAVFAAAAPRPEEKYTDKFDNVNVEEILSNKRLFKRYFNCMMEKPGAKCSTEGELLKKLVPDALSNECSKCTAKQKEIAEKVLRFLLANDRESYDALRAKFDPDGNFEKKYKDMIEAAGIKL</sequence>
<keyword evidence="2" id="KW-1133">Transmembrane helix</keyword>
<proteinExistence type="predicted"/>
<dbReference type="Gene3D" id="1.10.2080.10">
    <property type="entry name" value="Insect odorant-binding protein A10/Ejaculatory bulb-specific protein 3"/>
    <property type="match status" value="1"/>
</dbReference>
<evidence type="ECO:0000313" key="3">
    <source>
        <dbReference type="EMBL" id="KAJ1527378.1"/>
    </source>
</evidence>